<dbReference type="Gene3D" id="1.10.10.60">
    <property type="entry name" value="Homeodomain-like"/>
    <property type="match status" value="1"/>
</dbReference>
<name>A0A9Q1K6J6_9CARY</name>
<evidence type="ECO:0000256" key="1">
    <source>
        <dbReference type="ARBA" id="ARBA00004123"/>
    </source>
</evidence>
<evidence type="ECO:0000256" key="4">
    <source>
        <dbReference type="ARBA" id="ARBA00023242"/>
    </source>
</evidence>
<dbReference type="Proteomes" id="UP001153076">
    <property type="component" value="Unassembled WGS sequence"/>
</dbReference>
<feature type="region of interest" description="Disordered" evidence="8">
    <location>
        <begin position="49"/>
        <end position="81"/>
    </location>
</feature>
<gene>
    <name evidence="10" type="ORF">Cgig2_024083</name>
</gene>
<feature type="compositionally biased region" description="Acidic residues" evidence="8">
    <location>
        <begin position="171"/>
        <end position="192"/>
    </location>
</feature>
<keyword evidence="7" id="KW-0175">Coiled coil</keyword>
<dbReference type="GO" id="GO:0003677">
    <property type="term" value="F:DNA binding"/>
    <property type="evidence" value="ECO:0007669"/>
    <property type="project" value="UniProtKB-UniRule"/>
</dbReference>
<evidence type="ECO:0000256" key="8">
    <source>
        <dbReference type="SAM" id="MobiDB-lite"/>
    </source>
</evidence>
<reference evidence="10" key="1">
    <citation type="submission" date="2022-04" db="EMBL/GenBank/DDBJ databases">
        <title>Carnegiea gigantea Genome sequencing and assembly v2.</title>
        <authorList>
            <person name="Copetti D."/>
            <person name="Sanderson M.J."/>
            <person name="Burquez A."/>
            <person name="Wojciechowski M.F."/>
        </authorList>
    </citation>
    <scope>NUCLEOTIDE SEQUENCE</scope>
    <source>
        <strain evidence="10">SGP5-SGP5p</strain>
        <tissue evidence="10">Aerial part</tissue>
    </source>
</reference>
<evidence type="ECO:0000256" key="2">
    <source>
        <dbReference type="ARBA" id="ARBA00023125"/>
    </source>
</evidence>
<dbReference type="InterPro" id="IPR009057">
    <property type="entry name" value="Homeodomain-like_sf"/>
</dbReference>
<dbReference type="AlphaFoldDB" id="A0A9Q1K6J6"/>
<organism evidence="10 11">
    <name type="scientific">Carnegiea gigantea</name>
    <dbReference type="NCBI Taxonomy" id="171969"/>
    <lineage>
        <taxon>Eukaryota</taxon>
        <taxon>Viridiplantae</taxon>
        <taxon>Streptophyta</taxon>
        <taxon>Embryophyta</taxon>
        <taxon>Tracheophyta</taxon>
        <taxon>Spermatophyta</taxon>
        <taxon>Magnoliopsida</taxon>
        <taxon>eudicotyledons</taxon>
        <taxon>Gunneridae</taxon>
        <taxon>Pentapetalae</taxon>
        <taxon>Caryophyllales</taxon>
        <taxon>Cactineae</taxon>
        <taxon>Cactaceae</taxon>
        <taxon>Cactoideae</taxon>
        <taxon>Echinocereeae</taxon>
        <taxon>Carnegiea</taxon>
    </lineage>
</organism>
<dbReference type="Pfam" id="PF00046">
    <property type="entry name" value="Homeodomain"/>
    <property type="match status" value="1"/>
</dbReference>
<dbReference type="OrthoDB" id="514822at2759"/>
<comment type="caution">
    <text evidence="10">The sequence shown here is derived from an EMBL/GenBank/DDBJ whole genome shotgun (WGS) entry which is preliminary data.</text>
</comment>
<feature type="region of interest" description="Disordered" evidence="8">
    <location>
        <begin position="350"/>
        <end position="370"/>
    </location>
</feature>
<dbReference type="GO" id="GO:0005634">
    <property type="term" value="C:nucleus"/>
    <property type="evidence" value="ECO:0007669"/>
    <property type="project" value="UniProtKB-SubCell"/>
</dbReference>
<keyword evidence="3 5" id="KW-0371">Homeobox</keyword>
<accession>A0A9Q1K6J6</accession>
<evidence type="ECO:0000256" key="7">
    <source>
        <dbReference type="SAM" id="Coils"/>
    </source>
</evidence>
<dbReference type="PANTHER" id="PTHR15467:SF9">
    <property type="entry name" value="HOMEOBOX DOMAIN-CONTAINING PROTEIN"/>
    <property type="match status" value="1"/>
</dbReference>
<dbReference type="PROSITE" id="PS50071">
    <property type="entry name" value="HOMEOBOX_2"/>
    <property type="match status" value="1"/>
</dbReference>
<dbReference type="CDD" id="cd00086">
    <property type="entry name" value="homeodomain"/>
    <property type="match status" value="1"/>
</dbReference>
<protein>
    <recommendedName>
        <fullName evidence="9">Homeobox domain-containing protein</fullName>
    </recommendedName>
</protein>
<feature type="DNA-binding region" description="Homeobox" evidence="5">
    <location>
        <begin position="295"/>
        <end position="349"/>
    </location>
</feature>
<sequence length="370" mass="41320">MATASVHNSIMKLPSLRLSQPKCLFANHSASHLMLPRPPLSRSVLTLARRQRNAARRQRNATRPASRKNKNLSKADVVEDDDMDEDAFEALFKQLEEDLERDEESLDENDNDISEEDLALLERELEETFAEDGDLSELLTMADDSIGGTADGDEHEVEINDSIEVGGGGGGEDEEAAADDFDDDDDDDDEEEPVKLKGWQLRRLAKALNFGRRKTSIKNLAAELCLDRAVVLELLRDPPPNLLMMSAALPDKPEPATVTMPDSEAKPSVAPAEVIADAVKPEPMKETPIHVLQNSWSARKRLKKVHVNTLESVYRRTKRPTNAMIISIVQVTNLPRKRVVKWFEDKRAADGVPAERRPYRPASSQSVFTQ</sequence>
<keyword evidence="2 5" id="KW-0238">DNA-binding</keyword>
<dbReference type="SUPFAM" id="SSF46689">
    <property type="entry name" value="Homeodomain-like"/>
    <property type="match status" value="1"/>
</dbReference>
<feature type="compositionally biased region" description="Basic residues" evidence="8">
    <location>
        <begin position="49"/>
        <end position="71"/>
    </location>
</feature>
<dbReference type="EMBL" id="JAKOGI010000281">
    <property type="protein sequence ID" value="KAJ8437779.1"/>
    <property type="molecule type" value="Genomic_DNA"/>
</dbReference>
<evidence type="ECO:0000256" key="5">
    <source>
        <dbReference type="PROSITE-ProRule" id="PRU00108"/>
    </source>
</evidence>
<keyword evidence="11" id="KW-1185">Reference proteome</keyword>
<dbReference type="SMART" id="SM00389">
    <property type="entry name" value="HOX"/>
    <property type="match status" value="1"/>
</dbReference>
<keyword evidence="4 5" id="KW-0539">Nucleus</keyword>
<dbReference type="InterPro" id="IPR001356">
    <property type="entry name" value="HD"/>
</dbReference>
<comment type="subcellular location">
    <subcellularLocation>
        <location evidence="1 5 6">Nucleus</location>
    </subcellularLocation>
</comment>
<proteinExistence type="predicted"/>
<feature type="region of interest" description="Disordered" evidence="8">
    <location>
        <begin position="161"/>
        <end position="193"/>
    </location>
</feature>
<evidence type="ECO:0000259" key="9">
    <source>
        <dbReference type="PROSITE" id="PS50071"/>
    </source>
</evidence>
<evidence type="ECO:0000313" key="11">
    <source>
        <dbReference type="Proteomes" id="UP001153076"/>
    </source>
</evidence>
<evidence type="ECO:0000313" key="10">
    <source>
        <dbReference type="EMBL" id="KAJ8437779.1"/>
    </source>
</evidence>
<feature type="coiled-coil region" evidence="7">
    <location>
        <begin position="85"/>
        <end position="131"/>
    </location>
</feature>
<evidence type="ECO:0000256" key="6">
    <source>
        <dbReference type="RuleBase" id="RU000682"/>
    </source>
</evidence>
<dbReference type="PANTHER" id="PTHR15467">
    <property type="entry name" value="ZINC-FINGERS AND HOMEOBOXES RELATED"/>
    <property type="match status" value="1"/>
</dbReference>
<evidence type="ECO:0000256" key="3">
    <source>
        <dbReference type="ARBA" id="ARBA00023155"/>
    </source>
</evidence>
<dbReference type="GO" id="GO:0000981">
    <property type="term" value="F:DNA-binding transcription factor activity, RNA polymerase II-specific"/>
    <property type="evidence" value="ECO:0007669"/>
    <property type="project" value="TreeGrafter"/>
</dbReference>
<feature type="domain" description="Homeobox" evidence="9">
    <location>
        <begin position="293"/>
        <end position="348"/>
    </location>
</feature>